<comment type="caution">
    <text evidence="3">The sequence shown here is derived from an EMBL/GenBank/DDBJ whole genome shotgun (WGS) entry which is preliminary data.</text>
</comment>
<evidence type="ECO:0000313" key="3">
    <source>
        <dbReference type="EMBL" id="GAA3031882.1"/>
    </source>
</evidence>
<evidence type="ECO:0000259" key="2">
    <source>
        <dbReference type="Pfam" id="PF13490"/>
    </source>
</evidence>
<evidence type="ECO:0000313" key="4">
    <source>
        <dbReference type="Proteomes" id="UP001501035"/>
    </source>
</evidence>
<accession>A0ABP6L6P7</accession>
<dbReference type="RefSeq" id="WP_290712939.1">
    <property type="nucleotide sequence ID" value="NZ_BAAAVS010000019.1"/>
</dbReference>
<dbReference type="EMBL" id="BAAAVS010000019">
    <property type="protein sequence ID" value="GAA3031882.1"/>
    <property type="molecule type" value="Genomic_DNA"/>
</dbReference>
<dbReference type="Proteomes" id="UP001501035">
    <property type="component" value="Unassembled WGS sequence"/>
</dbReference>
<gene>
    <name evidence="3" type="ORF">GCM10010528_11360</name>
</gene>
<dbReference type="Pfam" id="PF13490">
    <property type="entry name" value="zf-HC2"/>
    <property type="match status" value="1"/>
</dbReference>
<dbReference type="InterPro" id="IPR024020">
    <property type="entry name" value="Anit_sigma_mycothiol_RsrA"/>
</dbReference>
<feature type="domain" description="Putative zinc-finger" evidence="2">
    <location>
        <begin position="13"/>
        <end position="46"/>
    </location>
</feature>
<protein>
    <recommendedName>
        <fullName evidence="2">Putative zinc-finger domain-containing protein</fullName>
    </recommendedName>
</protein>
<evidence type="ECO:0000256" key="1">
    <source>
        <dbReference type="SAM" id="MobiDB-lite"/>
    </source>
</evidence>
<feature type="compositionally biased region" description="Polar residues" evidence="1">
    <location>
        <begin position="85"/>
        <end position="94"/>
    </location>
</feature>
<sequence length="119" mass="13198">MTESDPEFESLDCTNVLAEVWLLLDNECDPGARARLQEHLDRCPSCLAQFGIEQQIKALVSRKCGGERAPQGLADRLRVQIRQSTTVLQSSDGESVSRTTVTRTSVTSHRQTENPGGRR</sequence>
<dbReference type="NCBIfam" id="TIGR03988">
    <property type="entry name" value="antisig_RsrA"/>
    <property type="match status" value="1"/>
</dbReference>
<feature type="compositionally biased region" description="Low complexity" evidence="1">
    <location>
        <begin position="96"/>
        <end position="108"/>
    </location>
</feature>
<reference evidence="4" key="1">
    <citation type="journal article" date="2019" name="Int. J. Syst. Evol. Microbiol.">
        <title>The Global Catalogue of Microorganisms (GCM) 10K type strain sequencing project: providing services to taxonomists for standard genome sequencing and annotation.</title>
        <authorList>
            <consortium name="The Broad Institute Genomics Platform"/>
            <consortium name="The Broad Institute Genome Sequencing Center for Infectious Disease"/>
            <person name="Wu L."/>
            <person name="Ma J."/>
        </authorList>
    </citation>
    <scope>NUCLEOTIDE SEQUENCE [LARGE SCALE GENOMIC DNA]</scope>
    <source>
        <strain evidence="4">JCM 14234</strain>
    </source>
</reference>
<keyword evidence="4" id="KW-1185">Reference proteome</keyword>
<name>A0ABP6L6P7_9ACTN</name>
<organism evidence="3 4">
    <name type="scientific">Gordonia defluvii</name>
    <dbReference type="NCBI Taxonomy" id="283718"/>
    <lineage>
        <taxon>Bacteria</taxon>
        <taxon>Bacillati</taxon>
        <taxon>Actinomycetota</taxon>
        <taxon>Actinomycetes</taxon>
        <taxon>Mycobacteriales</taxon>
        <taxon>Gordoniaceae</taxon>
        <taxon>Gordonia</taxon>
    </lineage>
</organism>
<feature type="region of interest" description="Disordered" evidence="1">
    <location>
        <begin position="85"/>
        <end position="119"/>
    </location>
</feature>
<dbReference type="InterPro" id="IPR027383">
    <property type="entry name" value="Znf_put"/>
</dbReference>
<proteinExistence type="predicted"/>